<dbReference type="GO" id="GO:0030151">
    <property type="term" value="F:molybdenum ion binding"/>
    <property type="evidence" value="ECO:0007669"/>
    <property type="project" value="InterPro"/>
</dbReference>
<dbReference type="GO" id="GO:0003824">
    <property type="term" value="F:catalytic activity"/>
    <property type="evidence" value="ECO:0007669"/>
    <property type="project" value="InterPro"/>
</dbReference>
<dbReference type="RefSeq" id="WP_141789893.1">
    <property type="nucleotide sequence ID" value="NZ_BAAAKX010000021.1"/>
</dbReference>
<dbReference type="SUPFAM" id="SSF50800">
    <property type="entry name" value="PK beta-barrel domain-like"/>
    <property type="match status" value="1"/>
</dbReference>
<keyword evidence="3" id="KW-1185">Reference proteome</keyword>
<feature type="domain" description="MOSC" evidence="1">
    <location>
        <begin position="19"/>
        <end position="168"/>
    </location>
</feature>
<dbReference type="GO" id="GO:0030170">
    <property type="term" value="F:pyridoxal phosphate binding"/>
    <property type="evidence" value="ECO:0007669"/>
    <property type="project" value="InterPro"/>
</dbReference>
<protein>
    <submittedName>
        <fullName evidence="2">MOSC domain-containing protein YiiM</fullName>
    </submittedName>
</protein>
<dbReference type="PANTHER" id="PTHR36930:SF1">
    <property type="entry name" value="MOSC DOMAIN-CONTAINING PROTEIN"/>
    <property type="match status" value="1"/>
</dbReference>
<organism evidence="2 3">
    <name type="scientific">Oryzihumus leptocrescens</name>
    <dbReference type="NCBI Taxonomy" id="297536"/>
    <lineage>
        <taxon>Bacteria</taxon>
        <taxon>Bacillati</taxon>
        <taxon>Actinomycetota</taxon>
        <taxon>Actinomycetes</taxon>
        <taxon>Micrococcales</taxon>
        <taxon>Intrasporangiaceae</taxon>
        <taxon>Oryzihumus</taxon>
    </lineage>
</organism>
<reference evidence="2 3" key="1">
    <citation type="submission" date="2019-06" db="EMBL/GenBank/DDBJ databases">
        <title>Sequencing the genomes of 1000 actinobacteria strains.</title>
        <authorList>
            <person name="Klenk H.-P."/>
        </authorList>
    </citation>
    <scope>NUCLEOTIDE SEQUENCE [LARGE SCALE GENOMIC DNA]</scope>
    <source>
        <strain evidence="2 3">DSM 18082</strain>
    </source>
</reference>
<dbReference type="Pfam" id="PF03473">
    <property type="entry name" value="MOSC"/>
    <property type="match status" value="1"/>
</dbReference>
<evidence type="ECO:0000259" key="1">
    <source>
        <dbReference type="PROSITE" id="PS51340"/>
    </source>
</evidence>
<dbReference type="EMBL" id="VFOQ01000001">
    <property type="protein sequence ID" value="TQL60400.1"/>
    <property type="molecule type" value="Genomic_DNA"/>
</dbReference>
<dbReference type="AlphaFoldDB" id="A0A542ZJP8"/>
<dbReference type="Gene3D" id="2.40.33.20">
    <property type="entry name" value="PK beta-barrel domain-like"/>
    <property type="match status" value="1"/>
</dbReference>
<gene>
    <name evidence="2" type="ORF">FB474_1787</name>
</gene>
<proteinExistence type="predicted"/>
<accession>A0A542ZJP8</accession>
<dbReference type="Proteomes" id="UP000319514">
    <property type="component" value="Unassembled WGS sequence"/>
</dbReference>
<dbReference type="InterPro" id="IPR005302">
    <property type="entry name" value="MoCF_Sase_C"/>
</dbReference>
<dbReference type="PANTHER" id="PTHR36930">
    <property type="entry name" value="METAL-SULFUR CLUSTER BIOSYNTHESIS PROTEINS YUAD-RELATED"/>
    <property type="match status" value="1"/>
</dbReference>
<dbReference type="InterPro" id="IPR011037">
    <property type="entry name" value="Pyrv_Knase-like_insert_dom_sf"/>
</dbReference>
<evidence type="ECO:0000313" key="3">
    <source>
        <dbReference type="Proteomes" id="UP000319514"/>
    </source>
</evidence>
<dbReference type="PROSITE" id="PS51340">
    <property type="entry name" value="MOSC"/>
    <property type="match status" value="1"/>
</dbReference>
<sequence length="180" mass="19020">MSAVVEAVCVSGEHAFSKEPVQTATVLEGLGLQGDAHAGVTVQHLFRMAKDPTTPNLRQVHLMHAELHDELRGAGHPVQAGSLGENLTTRGIALLELPTGARLRVGSSVVLEVTGLRNPCWQIDEFSPGLLKLVLGKEPDGTVVRRTGVMAVVLEGGEVRPGDAIEVELPDGPRAPLQPV</sequence>
<name>A0A542ZJP8_9MICO</name>
<dbReference type="InterPro" id="IPR052716">
    <property type="entry name" value="MOSC_domain"/>
</dbReference>
<dbReference type="OrthoDB" id="9786134at2"/>
<comment type="caution">
    <text evidence="2">The sequence shown here is derived from an EMBL/GenBank/DDBJ whole genome shotgun (WGS) entry which is preliminary data.</text>
</comment>
<evidence type="ECO:0000313" key="2">
    <source>
        <dbReference type="EMBL" id="TQL60400.1"/>
    </source>
</evidence>